<dbReference type="EMBL" id="AP028679">
    <property type="protein sequence ID" value="BEQ13371.1"/>
    <property type="molecule type" value="Genomic_DNA"/>
</dbReference>
<evidence type="ECO:0000256" key="1">
    <source>
        <dbReference type="SAM" id="Phobius"/>
    </source>
</evidence>
<dbReference type="AlphaFoldDB" id="A0AAU9ERX9"/>
<feature type="domain" description="CAAX prenyl protease 2/Lysostaphin resistance protein A-like" evidence="2">
    <location>
        <begin position="115"/>
        <end position="203"/>
    </location>
</feature>
<dbReference type="Proteomes" id="UP001366166">
    <property type="component" value="Chromosome"/>
</dbReference>
<dbReference type="InterPro" id="IPR003675">
    <property type="entry name" value="Rce1/LyrA-like_dom"/>
</dbReference>
<feature type="transmembrane region" description="Helical" evidence="1">
    <location>
        <begin position="72"/>
        <end position="96"/>
    </location>
</feature>
<keyword evidence="1" id="KW-1133">Transmembrane helix</keyword>
<feature type="transmembrane region" description="Helical" evidence="1">
    <location>
        <begin position="170"/>
        <end position="187"/>
    </location>
</feature>
<feature type="transmembrane region" description="Helical" evidence="1">
    <location>
        <begin position="116"/>
        <end position="134"/>
    </location>
</feature>
<proteinExistence type="predicted"/>
<protein>
    <recommendedName>
        <fullName evidence="2">CAAX prenyl protease 2/Lysostaphin resistance protein A-like domain-containing protein</fullName>
    </recommendedName>
</protein>
<accession>A0AAU9ERX9</accession>
<evidence type="ECO:0000259" key="2">
    <source>
        <dbReference type="Pfam" id="PF02517"/>
    </source>
</evidence>
<feature type="transmembrane region" description="Helical" evidence="1">
    <location>
        <begin position="38"/>
        <end position="60"/>
    </location>
</feature>
<organism evidence="3 4">
    <name type="scientific">Desulfoferula mesophila</name>
    <dbReference type="NCBI Taxonomy" id="3058419"/>
    <lineage>
        <taxon>Bacteria</taxon>
        <taxon>Pseudomonadati</taxon>
        <taxon>Thermodesulfobacteriota</taxon>
        <taxon>Desulfarculia</taxon>
        <taxon>Desulfarculales</taxon>
        <taxon>Desulfarculaceae</taxon>
        <taxon>Desulfoferula</taxon>
    </lineage>
</organism>
<dbReference type="Pfam" id="PF02517">
    <property type="entry name" value="Rce1-like"/>
    <property type="match status" value="1"/>
</dbReference>
<dbReference type="GO" id="GO:0004175">
    <property type="term" value="F:endopeptidase activity"/>
    <property type="evidence" value="ECO:0007669"/>
    <property type="project" value="UniProtKB-ARBA"/>
</dbReference>
<feature type="transmembrane region" description="Helical" evidence="1">
    <location>
        <begin position="12"/>
        <end position="32"/>
    </location>
</feature>
<gene>
    <name evidence="3" type="ORF">FAK_04370</name>
</gene>
<dbReference type="KEGG" id="dmp:FAK_04370"/>
<keyword evidence="1" id="KW-0812">Transmembrane</keyword>
<evidence type="ECO:0000313" key="4">
    <source>
        <dbReference type="Proteomes" id="UP001366166"/>
    </source>
</evidence>
<keyword evidence="1" id="KW-0472">Membrane</keyword>
<sequence>MRAVNLKPKRQNWAALGAMAALAALLFAWAFGWSGGNFWLKITATALILTIASLFLRPPAPGGLAFRPRDAAWGLISAAVLWLIFWLAKLAVAWLFPALAAQVGAIYAKAQGTPSWLIALLLFFIIGPCEELFWRRYLQGGLMERLGPLKGWLAATGLYTLVHLPSLNLMLMGAAAVAGGFWGLLYWRLGRIPPVIVSHAVWTTTAFVLLPIP</sequence>
<name>A0AAU9ERX9_9BACT</name>
<reference evidence="4" key="1">
    <citation type="journal article" date="2023" name="Arch. Microbiol.">
        <title>Desulfoferula mesophilus gen. nov. sp. nov., a mesophilic sulfate-reducing bacterium isolated from a brackish lake sediment.</title>
        <authorList>
            <person name="Watanabe T."/>
            <person name="Yabe T."/>
            <person name="Tsuji J.M."/>
            <person name="Fukui M."/>
        </authorList>
    </citation>
    <scope>NUCLEOTIDE SEQUENCE [LARGE SCALE GENOMIC DNA]</scope>
    <source>
        <strain evidence="4">12FAK</strain>
    </source>
</reference>
<dbReference type="GO" id="GO:0080120">
    <property type="term" value="P:CAAX-box protein maturation"/>
    <property type="evidence" value="ECO:0007669"/>
    <property type="project" value="UniProtKB-ARBA"/>
</dbReference>
<keyword evidence="4" id="KW-1185">Reference proteome</keyword>
<evidence type="ECO:0000313" key="3">
    <source>
        <dbReference type="EMBL" id="BEQ13371.1"/>
    </source>
</evidence>
<dbReference type="RefSeq" id="WP_338605016.1">
    <property type="nucleotide sequence ID" value="NZ_AP028679.1"/>
</dbReference>
<feature type="transmembrane region" description="Helical" evidence="1">
    <location>
        <begin position="194"/>
        <end position="212"/>
    </location>
</feature>